<dbReference type="EMBL" id="JBIAMT010000005">
    <property type="protein sequence ID" value="MFF0499814.1"/>
    <property type="molecule type" value="Genomic_DNA"/>
</dbReference>
<evidence type="ECO:0000256" key="1">
    <source>
        <dbReference type="ARBA" id="ARBA00022630"/>
    </source>
</evidence>
<feature type="domain" description="Acyl-CoA dehydrogenase/oxidase C-terminal" evidence="4">
    <location>
        <begin position="180"/>
        <end position="312"/>
    </location>
</feature>
<organism evidence="5 6">
    <name type="scientific">Nocardia aobensis</name>
    <dbReference type="NCBI Taxonomy" id="257277"/>
    <lineage>
        <taxon>Bacteria</taxon>
        <taxon>Bacillati</taxon>
        <taxon>Actinomycetota</taxon>
        <taxon>Actinomycetes</taxon>
        <taxon>Mycobacteriales</taxon>
        <taxon>Nocardiaceae</taxon>
        <taxon>Nocardia</taxon>
    </lineage>
</organism>
<dbReference type="RefSeq" id="WP_387398581.1">
    <property type="nucleotide sequence ID" value="NZ_JBIAMT010000005.1"/>
</dbReference>
<dbReference type="PANTHER" id="PTHR43884:SF20">
    <property type="entry name" value="ACYL-COA DEHYDROGENASE FADE28"/>
    <property type="match status" value="1"/>
</dbReference>
<proteinExistence type="predicted"/>
<reference evidence="5 6" key="1">
    <citation type="submission" date="2024-10" db="EMBL/GenBank/DDBJ databases">
        <title>The Natural Products Discovery Center: Release of the First 8490 Sequenced Strains for Exploring Actinobacteria Biosynthetic Diversity.</title>
        <authorList>
            <person name="Kalkreuter E."/>
            <person name="Kautsar S.A."/>
            <person name="Yang D."/>
            <person name="Bader C.D."/>
            <person name="Teijaro C.N."/>
            <person name="Fluegel L."/>
            <person name="Davis C.M."/>
            <person name="Simpson J.R."/>
            <person name="Lauterbach L."/>
            <person name="Steele A.D."/>
            <person name="Gui C."/>
            <person name="Meng S."/>
            <person name="Li G."/>
            <person name="Viehrig K."/>
            <person name="Ye F."/>
            <person name="Su P."/>
            <person name="Kiefer A.F."/>
            <person name="Nichols A."/>
            <person name="Cepeda A.J."/>
            <person name="Yan W."/>
            <person name="Fan B."/>
            <person name="Jiang Y."/>
            <person name="Adhikari A."/>
            <person name="Zheng C.-J."/>
            <person name="Schuster L."/>
            <person name="Cowan T.M."/>
            <person name="Smanski M.J."/>
            <person name="Chevrette M.G."/>
            <person name="De Carvalho L.P.S."/>
            <person name="Shen B."/>
        </authorList>
    </citation>
    <scope>NUCLEOTIDE SEQUENCE [LARGE SCALE GENOMIC DNA]</scope>
    <source>
        <strain evidence="5 6">NPDC004119</strain>
    </source>
</reference>
<name>A0ABW6P9K8_9NOCA</name>
<keyword evidence="6" id="KW-1185">Reference proteome</keyword>
<evidence type="ECO:0000259" key="4">
    <source>
        <dbReference type="Pfam" id="PF00441"/>
    </source>
</evidence>
<evidence type="ECO:0000313" key="5">
    <source>
        <dbReference type="EMBL" id="MFF0499814.1"/>
    </source>
</evidence>
<dbReference type="SUPFAM" id="SSF47203">
    <property type="entry name" value="Acyl-CoA dehydrogenase C-terminal domain-like"/>
    <property type="match status" value="1"/>
</dbReference>
<dbReference type="Pfam" id="PF00441">
    <property type="entry name" value="Acyl-CoA_dh_1"/>
    <property type="match status" value="1"/>
</dbReference>
<dbReference type="PANTHER" id="PTHR43884">
    <property type="entry name" value="ACYL-COA DEHYDROGENASE"/>
    <property type="match status" value="1"/>
</dbReference>
<dbReference type="Gene3D" id="1.20.140.10">
    <property type="entry name" value="Butyryl-CoA Dehydrogenase, subunit A, domain 3"/>
    <property type="match status" value="1"/>
</dbReference>
<comment type="caution">
    <text evidence="5">The sequence shown here is derived from an EMBL/GenBank/DDBJ whole genome shotgun (WGS) entry which is preliminary data.</text>
</comment>
<keyword evidence="2" id="KW-0274">FAD</keyword>
<keyword evidence="1" id="KW-0285">Flavoprotein</keyword>
<dbReference type="InterPro" id="IPR036250">
    <property type="entry name" value="AcylCo_DH-like_C"/>
</dbReference>
<evidence type="ECO:0000313" key="6">
    <source>
        <dbReference type="Proteomes" id="UP001601442"/>
    </source>
</evidence>
<evidence type="ECO:0000256" key="3">
    <source>
        <dbReference type="ARBA" id="ARBA00023002"/>
    </source>
</evidence>
<gene>
    <name evidence="5" type="ORF">ACFYU5_25675</name>
</gene>
<protein>
    <submittedName>
        <fullName evidence="5">Acyl-CoA dehydrogenase family protein</fullName>
    </submittedName>
</protein>
<sequence>MDADEYRLLRDSLRSLFTEYAAAPEGLSAAVRELGWEDVVAEEPSAASLLFEEQGRALAVSGLLDEIVLTAVGIDPAGPDAGPVVYPLGPRSAESGPTMAVDNGQMRLDGVLRTSGGGAERVLVPYATDAGTALCSIPAAVLAPRAVGGLDRDGGWSKLSGVVALDDVKSLPAATWPEAVAAGRRALAAELVGVARATLDIAITHVTDRHQFGRPIGAFQAVRFRLAEVRVAIEAAAEAVRLAYAEGPNPLASAVAKALASDAADLSVRHAAQVCGAVGSTWEFPLHRLIRRSFALDLVLGHAEGLRTELGRIVVRSAVTPQLDPLVLDPAS</sequence>
<evidence type="ECO:0000256" key="2">
    <source>
        <dbReference type="ARBA" id="ARBA00022827"/>
    </source>
</evidence>
<keyword evidence="3" id="KW-0560">Oxidoreductase</keyword>
<dbReference type="InterPro" id="IPR009075">
    <property type="entry name" value="AcylCo_DH/oxidase_C"/>
</dbReference>
<dbReference type="Proteomes" id="UP001601442">
    <property type="component" value="Unassembled WGS sequence"/>
</dbReference>
<accession>A0ABW6P9K8</accession>